<feature type="region of interest" description="Disordered" evidence="5">
    <location>
        <begin position="22"/>
        <end position="88"/>
    </location>
</feature>
<dbReference type="GO" id="GO:0008234">
    <property type="term" value="F:cysteine-type peptidase activity"/>
    <property type="evidence" value="ECO:0007669"/>
    <property type="project" value="UniProtKB-KW"/>
</dbReference>
<dbReference type="GO" id="GO:0004040">
    <property type="term" value="F:amidase activity"/>
    <property type="evidence" value="ECO:0007669"/>
    <property type="project" value="InterPro"/>
</dbReference>
<dbReference type="InterPro" id="IPR000064">
    <property type="entry name" value="NLP_P60_dom"/>
</dbReference>
<dbReference type="PANTHER" id="PTHR47359">
    <property type="entry name" value="PEPTIDOGLYCAN DL-ENDOPEPTIDASE CWLO"/>
    <property type="match status" value="1"/>
</dbReference>
<dbReference type="Proteomes" id="UP000002979">
    <property type="component" value="Unassembled WGS sequence"/>
</dbReference>
<evidence type="ECO:0000313" key="7">
    <source>
        <dbReference type="EMBL" id="EBA40171.1"/>
    </source>
</evidence>
<dbReference type="Gene3D" id="3.90.1720.10">
    <property type="entry name" value="endopeptidase domain like (from Nostoc punctiforme)"/>
    <property type="match status" value="1"/>
</dbReference>
<feature type="compositionally biased region" description="Basic and acidic residues" evidence="5">
    <location>
        <begin position="78"/>
        <end position="88"/>
    </location>
</feature>
<dbReference type="CAZy" id="GH73">
    <property type="family name" value="Glycoside Hydrolase Family 73"/>
</dbReference>
<accession>A4E8F5</accession>
<dbReference type="RefSeq" id="WP_006234640.1">
    <property type="nucleotide sequence ID" value="NZ_AAVN02000002.1"/>
</dbReference>
<evidence type="ECO:0000256" key="5">
    <source>
        <dbReference type="SAM" id="MobiDB-lite"/>
    </source>
</evidence>
<dbReference type="PROSITE" id="PS51935">
    <property type="entry name" value="NLPC_P60"/>
    <property type="match status" value="1"/>
</dbReference>
<evidence type="ECO:0000256" key="1">
    <source>
        <dbReference type="ARBA" id="ARBA00007074"/>
    </source>
</evidence>
<sequence length="575" mass="60525">MAGPSEGGGMLEVVGAQRRDVLTAGDVAETERDALGNVSEGAGPLDEAGGPAATAKGRPSRPDAPEGGLGDKLSQPAGDRRAAAAMRSRVDAAKLAIAREAVSQLDDSEELEGASGMYDAGRASKKAAGRLRQRKAKKAARGSRKAATALGAPKGGARGPEAAGATAPAKHQAAQAAAQASGEAARAAGSKGAASAIAGAVSGAAPALLGAVAGIVAFVACALAVAQLLSALFGFWDDAASKQGLEGLPPYITYEMVEAALECQEEYGHPAGCTIAQIIQESGQGDRMSRLAERDHNLFGMKWWSGYAGCPEVAGKANWATSEEYVPGEHTQITASFIRFTGDAECIRFRSRVFLQAERYSGNALIREAIERHDSDRMAEGLKDAGWATDSSYVESLKSIMAQWGLYRLDSMTVEDLKDPAANGNAIVEAAYSQLGVPYVWGGSTPGKALDCSGLTQYCYAQAGHPHKPLHGFPVRGAQAHTRFSEAKPGDILYRSGHVAIYIGDDRYIHEPANGRRVPHSERHRQLQLRAHREIGETNAGKVKGHGRRRGRRARRGAWRGRGALRHRPAGRRAG</sequence>
<proteinExistence type="inferred from homology"/>
<feature type="compositionally biased region" description="Low complexity" evidence="5">
    <location>
        <begin position="162"/>
        <end position="178"/>
    </location>
</feature>
<evidence type="ECO:0000313" key="8">
    <source>
        <dbReference type="Proteomes" id="UP000002979"/>
    </source>
</evidence>
<dbReference type="Pfam" id="PF00877">
    <property type="entry name" value="NLPC_P60"/>
    <property type="match status" value="1"/>
</dbReference>
<dbReference type="SUPFAM" id="SSF54001">
    <property type="entry name" value="Cysteine proteinases"/>
    <property type="match status" value="1"/>
</dbReference>
<name>A4E8F5_COLAA</name>
<keyword evidence="3" id="KW-0378">Hydrolase</keyword>
<dbReference type="EMBL" id="AAVN02000002">
    <property type="protein sequence ID" value="EBA40171.1"/>
    <property type="molecule type" value="Genomic_DNA"/>
</dbReference>
<dbReference type="InterPro" id="IPR002901">
    <property type="entry name" value="MGlyc_endo_b_GlcNAc-like_dom"/>
</dbReference>
<comment type="similarity">
    <text evidence="1">Belongs to the peptidase C40 family.</text>
</comment>
<evidence type="ECO:0000259" key="6">
    <source>
        <dbReference type="PROSITE" id="PS51935"/>
    </source>
</evidence>
<dbReference type="InterPro" id="IPR051794">
    <property type="entry name" value="PG_Endopeptidase_C40"/>
</dbReference>
<dbReference type="Gene3D" id="1.10.530.10">
    <property type="match status" value="1"/>
</dbReference>
<comment type="caution">
    <text evidence="7">The sequence shown here is derived from an EMBL/GenBank/DDBJ whole genome shotgun (WGS) entry which is preliminary data.</text>
</comment>
<keyword evidence="2" id="KW-0645">Protease</keyword>
<feature type="region of interest" description="Disordered" evidence="5">
    <location>
        <begin position="122"/>
        <end position="178"/>
    </location>
</feature>
<reference evidence="7 8" key="2">
    <citation type="submission" date="2007-04" db="EMBL/GenBank/DDBJ databases">
        <authorList>
            <person name="Fulton L."/>
            <person name="Clifton S."/>
            <person name="Fulton B."/>
            <person name="Xu J."/>
            <person name="Minx P."/>
            <person name="Mardis E.R."/>
            <person name="Wilson R.K."/>
        </authorList>
    </citation>
    <scope>NUCLEOTIDE SEQUENCE [LARGE SCALE GENOMIC DNA]</scope>
    <source>
        <strain evidence="8">ATCC 25986 / DSM 3979 / JCM 10188 / KCTC 3647 / NCTC 11838 / VPI 1003</strain>
    </source>
</reference>
<evidence type="ECO:0000256" key="2">
    <source>
        <dbReference type="ARBA" id="ARBA00022670"/>
    </source>
</evidence>
<keyword evidence="4" id="KW-0788">Thiol protease</keyword>
<dbReference type="PANTHER" id="PTHR47359:SF3">
    <property type="entry name" value="NLP_P60 DOMAIN-CONTAINING PROTEIN-RELATED"/>
    <property type="match status" value="1"/>
</dbReference>
<evidence type="ECO:0000256" key="4">
    <source>
        <dbReference type="ARBA" id="ARBA00022807"/>
    </source>
</evidence>
<gene>
    <name evidence="7" type="ORF">COLAER_00695</name>
</gene>
<reference evidence="7 8" key="1">
    <citation type="submission" date="2007-01" db="EMBL/GenBank/DDBJ databases">
        <title>Draft genome sequence of Collinsella aerofaciens (ATCC 25986).</title>
        <authorList>
            <person name="Sudarsanam P."/>
            <person name="Ley R."/>
            <person name="Guruge J."/>
            <person name="Turnbaugh P.J."/>
            <person name="Mahowald M."/>
            <person name="Liep D."/>
            <person name="Gordon J."/>
        </authorList>
    </citation>
    <scope>NUCLEOTIDE SEQUENCE [LARGE SCALE GENOMIC DNA]</scope>
    <source>
        <strain evidence="8">ATCC 25986 / DSM 3979 / JCM 10188 / KCTC 3647 / NCTC 11838 / VPI 1003</strain>
    </source>
</reference>
<evidence type="ECO:0000256" key="3">
    <source>
        <dbReference type="ARBA" id="ARBA00022801"/>
    </source>
</evidence>
<protein>
    <submittedName>
        <fullName evidence="7">NlpC/P60 family protein</fullName>
    </submittedName>
</protein>
<organism evidence="7 8">
    <name type="scientific">Collinsella aerofaciens (strain ATCC 25986 / DSM 3979 / JCM 10188 / KCTC 3647 / NCTC 11838 / VPI 1003)</name>
    <dbReference type="NCBI Taxonomy" id="411903"/>
    <lineage>
        <taxon>Bacteria</taxon>
        <taxon>Bacillati</taxon>
        <taxon>Actinomycetota</taxon>
        <taxon>Coriobacteriia</taxon>
        <taxon>Coriobacteriales</taxon>
        <taxon>Coriobacteriaceae</taxon>
        <taxon>Collinsella</taxon>
    </lineage>
</organism>
<dbReference type="Pfam" id="PF01832">
    <property type="entry name" value="Glucosaminidase"/>
    <property type="match status" value="1"/>
</dbReference>
<feature type="region of interest" description="Disordered" evidence="5">
    <location>
        <begin position="541"/>
        <end position="575"/>
    </location>
</feature>
<dbReference type="AlphaFoldDB" id="A4E8F5"/>
<dbReference type="GO" id="GO:0006508">
    <property type="term" value="P:proteolysis"/>
    <property type="evidence" value="ECO:0007669"/>
    <property type="project" value="UniProtKB-KW"/>
</dbReference>
<dbReference type="InterPro" id="IPR038765">
    <property type="entry name" value="Papain-like_cys_pep_sf"/>
</dbReference>
<feature type="domain" description="NlpC/P60" evidence="6">
    <location>
        <begin position="421"/>
        <end position="541"/>
    </location>
</feature>
<feature type="compositionally biased region" description="Basic residues" evidence="5">
    <location>
        <begin position="543"/>
        <end position="575"/>
    </location>
</feature>
<feature type="compositionally biased region" description="Basic residues" evidence="5">
    <location>
        <begin position="123"/>
        <end position="144"/>
    </location>
</feature>